<evidence type="ECO:0000256" key="8">
    <source>
        <dbReference type="SAM" id="Phobius"/>
    </source>
</evidence>
<keyword evidence="7 8" id="KW-0472">Membrane</keyword>
<dbReference type="PANTHER" id="PTHR32196:SF21">
    <property type="entry name" value="ABC TRANSPORTER PERMEASE PROTEIN YPHD-RELATED"/>
    <property type="match status" value="1"/>
</dbReference>
<keyword evidence="2" id="KW-0813">Transport</keyword>
<dbReference type="CDD" id="cd06579">
    <property type="entry name" value="TM_PBP1_transp_AraH_like"/>
    <property type="match status" value="1"/>
</dbReference>
<evidence type="ECO:0000256" key="7">
    <source>
        <dbReference type="ARBA" id="ARBA00023136"/>
    </source>
</evidence>
<keyword evidence="5 8" id="KW-0812">Transmembrane</keyword>
<dbReference type="RefSeq" id="WP_159599316.1">
    <property type="nucleotide sequence ID" value="NZ_CACSAS010000001.1"/>
</dbReference>
<feature type="transmembrane region" description="Helical" evidence="8">
    <location>
        <begin position="160"/>
        <end position="180"/>
    </location>
</feature>
<gene>
    <name evidence="9" type="primary">rbsC_4</name>
    <name evidence="9" type="ORF">STARVERO_02636</name>
</gene>
<keyword evidence="10" id="KW-1185">Reference proteome</keyword>
<evidence type="ECO:0000256" key="1">
    <source>
        <dbReference type="ARBA" id="ARBA00004651"/>
    </source>
</evidence>
<organism evidence="9 10">
    <name type="scientific">Starkeya nomas</name>
    <dbReference type="NCBI Taxonomy" id="2666134"/>
    <lineage>
        <taxon>Bacteria</taxon>
        <taxon>Pseudomonadati</taxon>
        <taxon>Pseudomonadota</taxon>
        <taxon>Alphaproteobacteria</taxon>
        <taxon>Hyphomicrobiales</taxon>
        <taxon>Xanthobacteraceae</taxon>
        <taxon>Starkeya</taxon>
    </lineage>
</organism>
<keyword evidence="3" id="KW-1003">Cell membrane</keyword>
<feature type="transmembrane region" description="Helical" evidence="8">
    <location>
        <begin position="132"/>
        <end position="153"/>
    </location>
</feature>
<keyword evidence="6 8" id="KW-1133">Transmembrane helix</keyword>
<name>A0A5S9PAB9_9HYPH</name>
<dbReference type="Pfam" id="PF02653">
    <property type="entry name" value="BPD_transp_2"/>
    <property type="match status" value="1"/>
</dbReference>
<dbReference type="GO" id="GO:0005886">
    <property type="term" value="C:plasma membrane"/>
    <property type="evidence" value="ECO:0007669"/>
    <property type="project" value="UniProtKB-SubCell"/>
</dbReference>
<evidence type="ECO:0000256" key="5">
    <source>
        <dbReference type="ARBA" id="ARBA00022692"/>
    </source>
</evidence>
<dbReference type="InterPro" id="IPR001851">
    <property type="entry name" value="ABC_transp_permease"/>
</dbReference>
<proteinExistence type="predicted"/>
<dbReference type="Proteomes" id="UP000433050">
    <property type="component" value="Unassembled WGS sequence"/>
</dbReference>
<evidence type="ECO:0000256" key="2">
    <source>
        <dbReference type="ARBA" id="ARBA00022448"/>
    </source>
</evidence>
<feature type="transmembrane region" description="Helical" evidence="8">
    <location>
        <begin position="46"/>
        <end position="63"/>
    </location>
</feature>
<evidence type="ECO:0000256" key="3">
    <source>
        <dbReference type="ARBA" id="ARBA00022475"/>
    </source>
</evidence>
<dbReference type="AlphaFoldDB" id="A0A5S9PAB9"/>
<feature type="transmembrane region" description="Helical" evidence="8">
    <location>
        <begin position="200"/>
        <end position="222"/>
    </location>
</feature>
<evidence type="ECO:0000313" key="10">
    <source>
        <dbReference type="Proteomes" id="UP000433050"/>
    </source>
</evidence>
<comment type="subcellular location">
    <subcellularLocation>
        <location evidence="1">Cell membrane</location>
        <topology evidence="1">Multi-pass membrane protein</topology>
    </subcellularLocation>
</comment>
<accession>A0A5S9PAB9</accession>
<evidence type="ECO:0000313" key="9">
    <source>
        <dbReference type="EMBL" id="CAA0100647.1"/>
    </source>
</evidence>
<evidence type="ECO:0000256" key="6">
    <source>
        <dbReference type="ARBA" id="ARBA00022989"/>
    </source>
</evidence>
<keyword evidence="4" id="KW-0997">Cell inner membrane</keyword>
<sequence length="358" mass="35779">MSLESSFESSLAASQALHLPRAGRQAPPPEAAASAPGLSRGALAGLLRFAGLLALLAVVAFFAVRVPSFLTPGNIGLILSQSAVLGILGLGLTLVLITGGSDVIRGGIDLSLAGTLGLAAAVFATLNQAGYGDAACVAATLATGLAVGALNALSVTWLRILPLLATLAVMNICAGLELVLTENTTVPAASPLIDALNLAGPFDLPVIGLVLVAAWLVLAVTLRFTPVGLRAYAVGGHPEAARAAGIALNRYVAGSYIVAGLLGGVAGILSVAFLNAATSGSADMLLPVIATAFLGRMFSRRLVPSVTGTLLAAVFLGALANGFQLLHVSSYWVNGIEGALILAVVGVTSGLAQRGARP</sequence>
<feature type="transmembrane region" description="Helical" evidence="8">
    <location>
        <begin position="75"/>
        <end position="96"/>
    </location>
</feature>
<dbReference type="GO" id="GO:0022857">
    <property type="term" value="F:transmembrane transporter activity"/>
    <property type="evidence" value="ECO:0007669"/>
    <property type="project" value="InterPro"/>
</dbReference>
<dbReference type="EMBL" id="CACSAS010000001">
    <property type="protein sequence ID" value="CAA0100647.1"/>
    <property type="molecule type" value="Genomic_DNA"/>
</dbReference>
<feature type="transmembrane region" description="Helical" evidence="8">
    <location>
        <begin position="331"/>
        <end position="352"/>
    </location>
</feature>
<feature type="transmembrane region" description="Helical" evidence="8">
    <location>
        <begin position="306"/>
        <end position="325"/>
    </location>
</feature>
<protein>
    <submittedName>
        <fullName evidence="9">Ribose import permease protein RbsC</fullName>
    </submittedName>
</protein>
<feature type="transmembrane region" description="Helical" evidence="8">
    <location>
        <begin position="251"/>
        <end position="274"/>
    </location>
</feature>
<feature type="transmembrane region" description="Helical" evidence="8">
    <location>
        <begin position="108"/>
        <end position="126"/>
    </location>
</feature>
<dbReference type="PANTHER" id="PTHR32196">
    <property type="entry name" value="ABC TRANSPORTER PERMEASE PROTEIN YPHD-RELATED-RELATED"/>
    <property type="match status" value="1"/>
</dbReference>
<reference evidence="9 10" key="1">
    <citation type="submission" date="2019-12" db="EMBL/GenBank/DDBJ databases">
        <authorList>
            <person name="Reyes-Prieto M."/>
        </authorList>
    </citation>
    <scope>NUCLEOTIDE SEQUENCE [LARGE SCALE GENOMIC DNA]</scope>
    <source>
        <strain evidence="9">HF14-78462</strain>
    </source>
</reference>
<evidence type="ECO:0000256" key="4">
    <source>
        <dbReference type="ARBA" id="ARBA00022519"/>
    </source>
</evidence>